<accession>E0SQE4</accession>
<dbReference type="Proteomes" id="UP000001304">
    <property type="component" value="Chromosome"/>
</dbReference>
<proteinExistence type="predicted"/>
<reference evidence="1 2" key="1">
    <citation type="journal article" date="2010" name="Stand. Genomic Sci.">
        <title>Complete genome sequence of Ignisphaera aggregans type strain (AQ1.S1).</title>
        <authorList>
            <person name="Goker M."/>
            <person name="Held B."/>
            <person name="Lapidus A."/>
            <person name="Nolan M."/>
            <person name="Spring S."/>
            <person name="Yasawong M."/>
            <person name="Lucas S."/>
            <person name="Glavina Del Rio T."/>
            <person name="Tice H."/>
            <person name="Cheng J.F."/>
            <person name="Goodwin L."/>
            <person name="Tapia R."/>
            <person name="Pitluck S."/>
            <person name="Liolios K."/>
            <person name="Ivanova N."/>
            <person name="Mavromatis K."/>
            <person name="Mikhailova N."/>
            <person name="Pati A."/>
            <person name="Chen A."/>
            <person name="Palaniappan K."/>
            <person name="Brambilla E."/>
            <person name="Land M."/>
            <person name="Hauser L."/>
            <person name="Chang Y.J."/>
            <person name="Jeffries C.D."/>
            <person name="Brettin T."/>
            <person name="Detter J.C."/>
            <person name="Han C."/>
            <person name="Rohde M."/>
            <person name="Sikorski J."/>
            <person name="Woyke T."/>
            <person name="Bristow J."/>
            <person name="Eisen J.A."/>
            <person name="Markowitz V."/>
            <person name="Hugenholtz P."/>
            <person name="Kyrpides N.C."/>
            <person name="Klenk H.P."/>
        </authorList>
    </citation>
    <scope>NUCLEOTIDE SEQUENCE [LARGE SCALE GENOMIC DNA]</scope>
    <source>
        <strain evidence="2">DSM 17230 / JCM 13409 / AQ1.S1</strain>
    </source>
</reference>
<dbReference type="AlphaFoldDB" id="E0SQE4"/>
<dbReference type="STRING" id="583356.Igag_1397"/>
<name>E0SQE4_IGNAA</name>
<organism evidence="1 2">
    <name type="scientific">Ignisphaera aggregans (strain DSM 17230 / JCM 13409 / AQ1.S1)</name>
    <dbReference type="NCBI Taxonomy" id="583356"/>
    <lineage>
        <taxon>Archaea</taxon>
        <taxon>Thermoproteota</taxon>
        <taxon>Thermoprotei</taxon>
        <taxon>Desulfurococcales</taxon>
        <taxon>Desulfurococcaceae</taxon>
        <taxon>Ignisphaera</taxon>
    </lineage>
</organism>
<gene>
    <name evidence="1" type="ordered locus">Igag_1397</name>
</gene>
<evidence type="ECO:0000313" key="1">
    <source>
        <dbReference type="EMBL" id="ADM28200.1"/>
    </source>
</evidence>
<dbReference type="EMBL" id="CP002098">
    <property type="protein sequence ID" value="ADM28200.1"/>
    <property type="molecule type" value="Genomic_DNA"/>
</dbReference>
<evidence type="ECO:0000313" key="2">
    <source>
        <dbReference type="Proteomes" id="UP000001304"/>
    </source>
</evidence>
<dbReference type="KEGG" id="iag:Igag_1397"/>
<keyword evidence="2" id="KW-1185">Reference proteome</keyword>
<protein>
    <submittedName>
        <fullName evidence="1">Uncharacterized protein</fullName>
    </submittedName>
</protein>
<dbReference type="BioCyc" id="IAGG583356:GHAH-1385-MONOMER"/>
<sequence length="103" mass="11923">MLKIRVDLRSFTNIRKRVGSKESSLEDTEVLVLANILTNMILMGKDKRRRCIFYNHVDGLCTFLKFDVAIPTLTMVKVGDGYRVNVANNPEVCAVCPYWRERR</sequence>
<dbReference type="HOGENOM" id="CLU_2257328_0_0_2"/>